<gene>
    <name evidence="1" type="ORF">QAD02_001295</name>
</gene>
<comment type="caution">
    <text evidence="1">The sequence shown here is derived from an EMBL/GenBank/DDBJ whole genome shotgun (WGS) entry which is preliminary data.</text>
</comment>
<dbReference type="Proteomes" id="UP001239111">
    <property type="component" value="Chromosome 3"/>
</dbReference>
<organism evidence="1 2">
    <name type="scientific">Eretmocerus hayati</name>
    <dbReference type="NCBI Taxonomy" id="131215"/>
    <lineage>
        <taxon>Eukaryota</taxon>
        <taxon>Metazoa</taxon>
        <taxon>Ecdysozoa</taxon>
        <taxon>Arthropoda</taxon>
        <taxon>Hexapoda</taxon>
        <taxon>Insecta</taxon>
        <taxon>Pterygota</taxon>
        <taxon>Neoptera</taxon>
        <taxon>Endopterygota</taxon>
        <taxon>Hymenoptera</taxon>
        <taxon>Apocrita</taxon>
        <taxon>Proctotrupomorpha</taxon>
        <taxon>Chalcidoidea</taxon>
        <taxon>Aphelinidae</taxon>
        <taxon>Aphelininae</taxon>
        <taxon>Eretmocerus</taxon>
    </lineage>
</organism>
<protein>
    <submittedName>
        <fullName evidence="1">Uncharacterized protein</fullName>
    </submittedName>
</protein>
<accession>A0ACC2NGJ9</accession>
<evidence type="ECO:0000313" key="1">
    <source>
        <dbReference type="EMBL" id="KAJ8670036.1"/>
    </source>
</evidence>
<keyword evidence="2" id="KW-1185">Reference proteome</keyword>
<dbReference type="EMBL" id="CM056743">
    <property type="protein sequence ID" value="KAJ8670036.1"/>
    <property type="molecule type" value="Genomic_DNA"/>
</dbReference>
<reference evidence="1" key="1">
    <citation type="submission" date="2023-04" db="EMBL/GenBank/DDBJ databases">
        <title>A chromosome-level genome assembly of the parasitoid wasp Eretmocerus hayati.</title>
        <authorList>
            <person name="Zhong Y."/>
            <person name="Liu S."/>
            <person name="Liu Y."/>
        </authorList>
    </citation>
    <scope>NUCLEOTIDE SEQUENCE</scope>
    <source>
        <strain evidence="1">ZJU_SS_LIU_2023</strain>
    </source>
</reference>
<evidence type="ECO:0000313" key="2">
    <source>
        <dbReference type="Proteomes" id="UP001239111"/>
    </source>
</evidence>
<name>A0ACC2NGJ9_9HYME</name>
<proteinExistence type="predicted"/>
<sequence length="578" mass="65925">MTEFPTDGKVSSWKNNYLLPCRELPPDEFDQCMKRATIALIGFARYTKILGTQYEFRDIKKLRKNETALFVGALLFKFSWVMKSRTTLTLVSDPSEPPPIIKDGKLPPLCESLKSLNFLFPLTCVPNCRSILASNNKHIMYALQPIKEGTPLLSSSKSIYQGLKKSERVNNLQELYHRNIKCQACEEDWFEYKTTGADLQREINLKPIIGLGIMQEMDLRMEELNNQSKEILCDSKLLAKTCNIVEKAWQHFSMPSLILKRVTSNLMLLFDRIFYPFPEEVPPYECKKGFSSDGKFEGYKSIYAQPLFKVPASEIETYSCTAALALVGLAKYTNILGENYNGGDMRLLVKNKVAVFVGALMLKFCLVIHCRRTSILIVDPSELIGGKKATIPENPDVSTSIKSLGFMNITACAPNIHNFLTYGNKYFVYAVQPIKKGASLVGSISSIYHNTPRSERQATYMKYYGAPCKCQACTENWLEIIQDESKYKECARSKPLEFSEILEEMEWIEEEIKDKKHKLNNIDVKLLSKARNLVAKSWKQFPLPTYITARTISVLMAVYNTFFFPLDLEPERTNSCTK</sequence>